<organism evidence="4 5">
    <name type="scientific">Methylocaldum szegediense</name>
    <dbReference type="NCBI Taxonomy" id="73780"/>
    <lineage>
        <taxon>Bacteria</taxon>
        <taxon>Pseudomonadati</taxon>
        <taxon>Pseudomonadota</taxon>
        <taxon>Gammaproteobacteria</taxon>
        <taxon>Methylococcales</taxon>
        <taxon>Methylococcaceae</taxon>
        <taxon>Methylocaldum</taxon>
    </lineage>
</organism>
<evidence type="ECO:0000313" key="5">
    <source>
        <dbReference type="Proteomes" id="UP001162030"/>
    </source>
</evidence>
<dbReference type="InterPro" id="IPR042104">
    <property type="entry name" value="PKS_dehydratase_sf"/>
</dbReference>
<accession>A0ABN8X390</accession>
<dbReference type="InterPro" id="IPR049551">
    <property type="entry name" value="PKS_DH_C"/>
</dbReference>
<dbReference type="Pfam" id="PF14765">
    <property type="entry name" value="PS-DH"/>
    <property type="match status" value="1"/>
</dbReference>
<evidence type="ECO:0000256" key="2">
    <source>
        <dbReference type="PROSITE-ProRule" id="PRU01363"/>
    </source>
</evidence>
<dbReference type="Pfam" id="PF01648">
    <property type="entry name" value="ACPS"/>
    <property type="match status" value="1"/>
</dbReference>
<dbReference type="Proteomes" id="UP001162030">
    <property type="component" value="Chromosome"/>
</dbReference>
<name>A0ABN8X390_9GAMM</name>
<gene>
    <name evidence="4" type="ORF">MSZNOR_2483</name>
</gene>
<reference evidence="4 5" key="1">
    <citation type="submission" date="2023-03" db="EMBL/GenBank/DDBJ databases">
        <authorList>
            <person name="Pearce D."/>
        </authorList>
    </citation>
    <scope>NUCLEOTIDE SEQUENCE [LARGE SCALE GENOMIC DNA]</scope>
    <source>
        <strain evidence="4">Msz</strain>
    </source>
</reference>
<dbReference type="SUPFAM" id="SSF56214">
    <property type="entry name" value="4'-phosphopantetheinyl transferase"/>
    <property type="match status" value="2"/>
</dbReference>
<keyword evidence="1 4" id="KW-0808">Transferase</keyword>
<evidence type="ECO:0000256" key="1">
    <source>
        <dbReference type="ARBA" id="ARBA00022679"/>
    </source>
</evidence>
<feature type="region of interest" description="N-terminal hotdog fold" evidence="2">
    <location>
        <begin position="71"/>
        <end position="200"/>
    </location>
</feature>
<protein>
    <submittedName>
        <fullName evidence="4">4'-phosphopantetheinyl transferase</fullName>
        <ecNumber evidence="4">2.7.8.-</ecNumber>
    </submittedName>
</protein>
<keyword evidence="5" id="KW-1185">Reference proteome</keyword>
<dbReference type="EC" id="2.7.8.-" evidence="4"/>
<dbReference type="RefSeq" id="WP_026611575.1">
    <property type="nucleotide sequence ID" value="NZ_OX458333.1"/>
</dbReference>
<dbReference type="InterPro" id="IPR008278">
    <property type="entry name" value="4-PPantetheinyl_Trfase_dom"/>
</dbReference>
<dbReference type="Gene3D" id="3.10.129.110">
    <property type="entry name" value="Polyketide synthase dehydratase"/>
    <property type="match status" value="1"/>
</dbReference>
<evidence type="ECO:0000313" key="4">
    <source>
        <dbReference type="EMBL" id="CAI8849613.1"/>
    </source>
</evidence>
<sequence>MKELSSHAMESDLLPLIGRVYEMESLRALETPEYSAADSAAATSSGSTFDQAPADPVWTAQTAEQEDEPVLPFIGRILEHVPGQAIVVERELNLDEDLHLADHAFVHAPGVKPLYACLPVVPMTLSLEILAETAACLAPGYGLIGFEDVKATRWIELADTDRLRLRITGRLDQWDAERNTAHIAVAIHVENQATPAIQARVLFSTRYRLDLEVNFTELANPYRYPRSAEEIYRERHLFHGPIYQCLAGEIVLGDRGAVGELVVQTPEIMFRTIRKPQFLTEPALLDAVGQLIGIWAMERERYVFPVSIKKLELYRPTPAPGTRCPTRIEITRDEGKLLFVDVEIQDGAGTVWMRIKDWTDWKFRWEKRLLNFRRLPTRHLLSHTLDLPGLTPTASCRMISSDDIAGFDSSLLARFCLHLDEMETFSDMRSHTPGQQHWLLGRIAAKDAAREWLARQAGTEEMLHPAALIIRNGEQGQPELAPTPELQQVPRLSISHSEHRAIAVAHAGPVGVDIEPIRPRPSSFVETMASETERSLLRDLKGDADEWITRLWCAKEVAAKLLGLGMNGSPKVYEAQVMREDGLVHIVHRDSGRAIVVRTVRREEFVIAYAGPTVTETEAGLA</sequence>
<feature type="domain" description="PKS/mFAS DH" evidence="3">
    <location>
        <begin position="71"/>
        <end position="369"/>
    </location>
</feature>
<dbReference type="Gene3D" id="3.90.470.20">
    <property type="entry name" value="4'-phosphopantetheinyl transferase domain"/>
    <property type="match status" value="2"/>
</dbReference>
<dbReference type="EMBL" id="OX458333">
    <property type="protein sequence ID" value="CAI8849613.1"/>
    <property type="molecule type" value="Genomic_DNA"/>
</dbReference>
<feature type="active site" description="Proton donor; for dehydratase activity" evidence="2">
    <location>
        <position position="286"/>
    </location>
</feature>
<proteinExistence type="predicted"/>
<dbReference type="GO" id="GO:0016740">
    <property type="term" value="F:transferase activity"/>
    <property type="evidence" value="ECO:0007669"/>
    <property type="project" value="UniProtKB-KW"/>
</dbReference>
<feature type="active site" description="Proton acceptor; for dehydratase activity" evidence="2">
    <location>
        <position position="103"/>
    </location>
</feature>
<evidence type="ECO:0000259" key="3">
    <source>
        <dbReference type="PROSITE" id="PS52019"/>
    </source>
</evidence>
<feature type="region of interest" description="C-terminal hotdog fold" evidence="2">
    <location>
        <begin position="223"/>
        <end position="369"/>
    </location>
</feature>
<dbReference type="InterPro" id="IPR037143">
    <property type="entry name" value="4-PPantetheinyl_Trfase_dom_sf"/>
</dbReference>
<dbReference type="InterPro" id="IPR049900">
    <property type="entry name" value="PKS_mFAS_DH"/>
</dbReference>
<dbReference type="PROSITE" id="PS52019">
    <property type="entry name" value="PKS_MFAS_DH"/>
    <property type="match status" value="1"/>
</dbReference>